<dbReference type="SUPFAM" id="SSF51120">
    <property type="entry name" value="beta-Roll"/>
    <property type="match status" value="4"/>
</dbReference>
<dbReference type="InterPro" id="IPR011049">
    <property type="entry name" value="Serralysin-like_metalloprot_C"/>
</dbReference>
<keyword evidence="4" id="KW-1185">Reference proteome</keyword>
<dbReference type="AlphaFoldDB" id="A0A238KXU7"/>
<dbReference type="InterPro" id="IPR017853">
    <property type="entry name" value="GH"/>
</dbReference>
<dbReference type="Gene3D" id="3.20.20.70">
    <property type="entry name" value="Aldolase class I"/>
    <property type="match status" value="1"/>
</dbReference>
<dbReference type="InterPro" id="IPR001343">
    <property type="entry name" value="Hemolysn_Ca-bd"/>
</dbReference>
<sequence>MPDISEFILNLSNPILAYYQRPDRRTGDLVIFETFSDARFHGPLDPAIVSELRGEGRIVIGYLNVAVTDHNRTYWNDSWVTYSDSNNRDVGPIVAGSTAPDWLRSHHEYATDPDGTVHGYIVDYTDALWQQRVIDEAVHLVTPVAQGGLGYSGVFLDDVGRYYQAAANDPSYDTAQAAQDMVAFLGAITSAVRAVAPGAYIAINGGAYLGWDTQDQATALATLAVFQQIDALMMESQFGTGAWADVLANGTHWGFGQDFLAVEHLSNAALQPGAFAAWARANGIVPHVAVTPDYDRPAMTPPPGTAGADLLYGGVGPNLLNVMAGNDTVFAGGGNDTVNGGLGDDVLHGQAGDDDLIGSFGDDLLFGGPGADHVVGGYGTDTAFYYAFEPGVLVDLHDNSVNAGGALGDELYQVENLHGTDQADELRGTWFENVLWGAGGADTLHGRHGNDTLVGGDGDDVLIGGVGRDVLNGGPGIDRAHYYVTDAGFIADLAMPGVNTFSARGDTYLSIENLHGGNQSDDLRGDAGGNVIWGAGGDDTIHGRGGNDTLLGQAGDDVLIGGPGGDVLNGGPGIDRAHYYVTDAGFIADLAMPGLNTGAAAGDTYVSVENLHGGNQDDDLRGDGGDNVIWGAGGDDTLRGREGDDLLVGQAGADTFIYADGWDRDTIAGFQDGIDRIQLLNVPFATSAEALAAADQLGAHVVLDLGNGNILTVFNTTLAALADDLFV</sequence>
<dbReference type="InterPro" id="IPR018511">
    <property type="entry name" value="Hemolysin-typ_Ca-bd_CS"/>
</dbReference>
<evidence type="ECO:0000313" key="4">
    <source>
        <dbReference type="Proteomes" id="UP000207598"/>
    </source>
</evidence>
<dbReference type="PRINTS" id="PR00313">
    <property type="entry name" value="CABNDNGRPT"/>
</dbReference>
<evidence type="ECO:0000256" key="2">
    <source>
        <dbReference type="ARBA" id="ARBA00022525"/>
    </source>
</evidence>
<dbReference type="Proteomes" id="UP000207598">
    <property type="component" value="Unassembled WGS sequence"/>
</dbReference>
<dbReference type="OrthoDB" id="7753598at2"/>
<reference evidence="3 4" key="1">
    <citation type="submission" date="2017-05" db="EMBL/GenBank/DDBJ databases">
        <authorList>
            <person name="Song R."/>
            <person name="Chenine A.L."/>
            <person name="Ruprecht R.M."/>
        </authorList>
    </citation>
    <scope>NUCLEOTIDE SEQUENCE [LARGE SCALE GENOMIC DNA]</scope>
    <source>
        <strain evidence="3 4">CECT 8898</strain>
    </source>
</reference>
<dbReference type="EMBL" id="FXYF01000011">
    <property type="protein sequence ID" value="SMX47633.1"/>
    <property type="molecule type" value="Genomic_DNA"/>
</dbReference>
<evidence type="ECO:0000256" key="1">
    <source>
        <dbReference type="ARBA" id="ARBA00004613"/>
    </source>
</evidence>
<evidence type="ECO:0000313" key="3">
    <source>
        <dbReference type="EMBL" id="SMX47633.1"/>
    </source>
</evidence>
<dbReference type="PROSITE" id="PS00330">
    <property type="entry name" value="HEMOLYSIN_CALCIUM"/>
    <property type="match status" value="6"/>
</dbReference>
<dbReference type="RefSeq" id="WP_094022487.1">
    <property type="nucleotide sequence ID" value="NZ_FXYF01000011.1"/>
</dbReference>
<dbReference type="SUPFAM" id="SSF51445">
    <property type="entry name" value="(Trans)glycosidases"/>
    <property type="match status" value="1"/>
</dbReference>
<dbReference type="Gene3D" id="2.150.10.10">
    <property type="entry name" value="Serralysin-like metalloprotease, C-terminal"/>
    <property type="match status" value="4"/>
</dbReference>
<organism evidence="3 4">
    <name type="scientific">Maliponia aquimaris</name>
    <dbReference type="NCBI Taxonomy" id="1673631"/>
    <lineage>
        <taxon>Bacteria</taxon>
        <taxon>Pseudomonadati</taxon>
        <taxon>Pseudomonadota</taxon>
        <taxon>Alphaproteobacteria</taxon>
        <taxon>Rhodobacterales</taxon>
        <taxon>Paracoccaceae</taxon>
        <taxon>Maliponia</taxon>
    </lineage>
</organism>
<dbReference type="GO" id="GO:0005576">
    <property type="term" value="C:extracellular region"/>
    <property type="evidence" value="ECO:0007669"/>
    <property type="project" value="UniProtKB-SubCell"/>
</dbReference>
<gene>
    <name evidence="3" type="primary">cya_8</name>
    <name evidence="3" type="ORF">MAA8898_03713</name>
</gene>
<proteinExistence type="predicted"/>
<dbReference type="Pfam" id="PF00353">
    <property type="entry name" value="HemolysinCabind"/>
    <property type="match status" value="5"/>
</dbReference>
<dbReference type="InterPro" id="IPR050557">
    <property type="entry name" value="RTX_toxin/Mannuronan_C5-epim"/>
</dbReference>
<accession>A0A238KXU7</accession>
<dbReference type="PANTHER" id="PTHR38340">
    <property type="entry name" value="S-LAYER PROTEIN"/>
    <property type="match status" value="1"/>
</dbReference>
<protein>
    <submittedName>
        <fullName evidence="3">Bifunctional hemolysin/adenylate cyclase</fullName>
    </submittedName>
</protein>
<name>A0A238KXU7_9RHOB</name>
<comment type="subcellular location">
    <subcellularLocation>
        <location evidence="1">Secreted</location>
    </subcellularLocation>
</comment>
<dbReference type="InterPro" id="IPR013785">
    <property type="entry name" value="Aldolase_TIM"/>
</dbReference>
<keyword evidence="2" id="KW-0964">Secreted</keyword>
<dbReference type="PANTHER" id="PTHR38340:SF1">
    <property type="entry name" value="S-LAYER PROTEIN"/>
    <property type="match status" value="1"/>
</dbReference>
<dbReference type="GO" id="GO:0005509">
    <property type="term" value="F:calcium ion binding"/>
    <property type="evidence" value="ECO:0007669"/>
    <property type="project" value="InterPro"/>
</dbReference>